<evidence type="ECO:0000313" key="3">
    <source>
        <dbReference type="Proteomes" id="UP000568380"/>
    </source>
</evidence>
<dbReference type="Pfam" id="PF16126">
    <property type="entry name" value="DUF4838"/>
    <property type="match status" value="1"/>
</dbReference>
<dbReference type="PANTHER" id="PTHR47406:SF2">
    <property type="entry name" value="ALPHA GLUCURONIDASE N-TERMINAL DOMAIN-CONTAINING PROTEIN"/>
    <property type="match status" value="1"/>
</dbReference>
<evidence type="ECO:0008006" key="4">
    <source>
        <dbReference type="Google" id="ProtNLM"/>
    </source>
</evidence>
<name>A0A7W8EIK8_9ACTN</name>
<keyword evidence="1" id="KW-0378">Hydrolase</keyword>
<dbReference type="InterPro" id="IPR029018">
    <property type="entry name" value="Hex-like_dom2"/>
</dbReference>
<dbReference type="EMBL" id="JACHIN010000012">
    <property type="protein sequence ID" value="MBB5082150.1"/>
    <property type="molecule type" value="Genomic_DNA"/>
</dbReference>
<dbReference type="SUPFAM" id="SSF55545">
    <property type="entry name" value="beta-N-acetylhexosaminidase-like domain"/>
    <property type="match status" value="1"/>
</dbReference>
<dbReference type="Proteomes" id="UP000568380">
    <property type="component" value="Unassembled WGS sequence"/>
</dbReference>
<dbReference type="Gene3D" id="2.60.120.260">
    <property type="entry name" value="Galactose-binding domain-like"/>
    <property type="match status" value="1"/>
</dbReference>
<sequence>MKRRQLFGLAGAVAATPWIRPKAGLPIVRSGRAMAAVIAPPDAEEAAAELVAYVERATGVRLPRTAAPGLTPVHVGSPGPDPAVPGLLAKLDRDGFLIRPYQGSLTVVGPSPTGTANGVREFLERYAGVRWLMPGPDGDDVPALSALEVPAVALCQQPSFAMRSFSPLRDTRYPLQQLWARRNRMQGTTTEPIAFHHNLHALFPVDRYGLSNPEYYPGGKPPPRDKLTGWQPVFTEPGTIDAAVTGILEHFAANPGSSSYSLGVNDGEGFAEADPVPAYYAWVNEVVRRVLLEYPGKRFGLLAYRKLETPPSFKLHRQVVPFLTQDRYAWTDPAVESAGHALVERWLAVSSQLGFYDYLYGAPYLLPRMFTRRYAKTMRYAKARGIVAHYAELYPNWGEGPKPWVNAKLQWNADADPVALQREWCERAVGKTAAGDLQAYFDLWEKFWAERVPGSAWFLPNATYQTFNLPHYLELVQDGDMTRSRTLLDSVVARAATAPQRARATVLRRAYEFYEASALSYPRAVTPPATQEAALAMLQGSADAHQRRLDQAARRLALIKEFATDPVLVLQMNPASHPNLVWTGWNAGEYWGVVGYIRAHEPAGGPVTDLARSLSAANPYAALVLRGLPAPNLVVNPDLTSGLPPWTRLQRSHPTRTVSRPPDQAVLRVSGSGWGGPCQKIAVTPGLARFTASYRAPAGTAASVQLALDLCDAAGTPIPSSSVRSPVISLRANDTWTPLRLDCEIPDKARNIPVGGVELIFLVDSAAEVTVDFDDISLLNIAKEAP</sequence>
<accession>A0A7W8EIK8</accession>
<dbReference type="RefSeq" id="WP_221341316.1">
    <property type="nucleotide sequence ID" value="NZ_JACHIN010000012.1"/>
</dbReference>
<evidence type="ECO:0000313" key="2">
    <source>
        <dbReference type="EMBL" id="MBB5082150.1"/>
    </source>
</evidence>
<dbReference type="Gene3D" id="3.30.379.10">
    <property type="entry name" value="Chitobiase/beta-hexosaminidase domain 2-like"/>
    <property type="match status" value="1"/>
</dbReference>
<dbReference type="AlphaFoldDB" id="A0A7W8EIK8"/>
<dbReference type="GO" id="GO:0016787">
    <property type="term" value="F:hydrolase activity"/>
    <property type="evidence" value="ECO:0007669"/>
    <property type="project" value="UniProtKB-KW"/>
</dbReference>
<reference evidence="2 3" key="1">
    <citation type="submission" date="2020-08" db="EMBL/GenBank/DDBJ databases">
        <title>Genomic Encyclopedia of Type Strains, Phase IV (KMG-IV): sequencing the most valuable type-strain genomes for metagenomic binning, comparative biology and taxonomic classification.</title>
        <authorList>
            <person name="Goeker M."/>
        </authorList>
    </citation>
    <scope>NUCLEOTIDE SEQUENCE [LARGE SCALE GENOMIC DNA]</scope>
    <source>
        <strain evidence="2 3">DSM 45385</strain>
    </source>
</reference>
<evidence type="ECO:0000256" key="1">
    <source>
        <dbReference type="ARBA" id="ARBA00022801"/>
    </source>
</evidence>
<proteinExistence type="predicted"/>
<gene>
    <name evidence="2" type="ORF">HNR40_007645</name>
</gene>
<organism evidence="2 3">
    <name type="scientific">Nonomuraea endophytica</name>
    <dbReference type="NCBI Taxonomy" id="714136"/>
    <lineage>
        <taxon>Bacteria</taxon>
        <taxon>Bacillati</taxon>
        <taxon>Actinomycetota</taxon>
        <taxon>Actinomycetes</taxon>
        <taxon>Streptosporangiales</taxon>
        <taxon>Streptosporangiaceae</taxon>
        <taxon>Nonomuraea</taxon>
    </lineage>
</organism>
<dbReference type="GO" id="GO:0005975">
    <property type="term" value="P:carbohydrate metabolic process"/>
    <property type="evidence" value="ECO:0007669"/>
    <property type="project" value="UniProtKB-ARBA"/>
</dbReference>
<comment type="caution">
    <text evidence="2">The sequence shown here is derived from an EMBL/GenBank/DDBJ whole genome shotgun (WGS) entry which is preliminary data.</text>
</comment>
<dbReference type="PANTHER" id="PTHR47406">
    <property type="entry name" value="COAGULATION FACTOR 5/8 TYPE, C-TERMINAL"/>
    <property type="match status" value="1"/>
</dbReference>
<protein>
    <recommendedName>
        <fullName evidence="4">DUF4838 domain-containing protein</fullName>
    </recommendedName>
</protein>
<dbReference type="InterPro" id="IPR032287">
    <property type="entry name" value="DUF4838"/>
</dbReference>
<keyword evidence="3" id="KW-1185">Reference proteome</keyword>